<name>A0A812YGS3_9DINO</name>
<evidence type="ECO:0000313" key="2">
    <source>
        <dbReference type="EMBL" id="CAE7776611.1"/>
    </source>
</evidence>
<keyword evidence="3" id="KW-1185">Reference proteome</keyword>
<evidence type="ECO:0000313" key="3">
    <source>
        <dbReference type="Proteomes" id="UP000601435"/>
    </source>
</evidence>
<comment type="caution">
    <text evidence="2">The sequence shown here is derived from an EMBL/GenBank/DDBJ whole genome shotgun (WGS) entry which is preliminary data.</text>
</comment>
<protein>
    <submittedName>
        <fullName evidence="2">PPID protein</fullName>
    </submittedName>
</protein>
<feature type="region of interest" description="Disordered" evidence="1">
    <location>
        <begin position="1"/>
        <end position="83"/>
    </location>
</feature>
<organism evidence="2 3">
    <name type="scientific">Symbiodinium necroappetens</name>
    <dbReference type="NCBI Taxonomy" id="1628268"/>
    <lineage>
        <taxon>Eukaryota</taxon>
        <taxon>Sar</taxon>
        <taxon>Alveolata</taxon>
        <taxon>Dinophyceae</taxon>
        <taxon>Suessiales</taxon>
        <taxon>Symbiodiniaceae</taxon>
        <taxon>Symbiodinium</taxon>
    </lineage>
</organism>
<feature type="compositionally biased region" description="Low complexity" evidence="1">
    <location>
        <begin position="1"/>
        <end position="24"/>
    </location>
</feature>
<proteinExistence type="predicted"/>
<gene>
    <name evidence="2" type="primary">PPID</name>
    <name evidence="2" type="ORF">SNEC2469_LOCUS22733</name>
</gene>
<dbReference type="Proteomes" id="UP000601435">
    <property type="component" value="Unassembled WGS sequence"/>
</dbReference>
<sequence length="204" mass="20079">AKMSFSPDGPAAGGPSAPSSGAGAKTSFGPDAGGPTSFSPDKPSIGGKMSFGPDGGSAAGGPMTFSPSASSAGTGGGTSIDGRGPAFAGPLGIGVMGMGMGFDGLAGMGSLGSEMMFRAALQGGMIAGSTSQLHLLLPTSLLQESLIPKGQLTEIAQRCQVRIELGQEVPPDLRQVTLRGGLAANSVAAYFLQERALQLHQPSG</sequence>
<accession>A0A812YGS3</accession>
<dbReference type="OrthoDB" id="10329073at2759"/>
<dbReference type="AlphaFoldDB" id="A0A812YGS3"/>
<evidence type="ECO:0000256" key="1">
    <source>
        <dbReference type="SAM" id="MobiDB-lite"/>
    </source>
</evidence>
<reference evidence="2" key="1">
    <citation type="submission" date="2021-02" db="EMBL/GenBank/DDBJ databases">
        <authorList>
            <person name="Dougan E. K."/>
            <person name="Rhodes N."/>
            <person name="Thang M."/>
            <person name="Chan C."/>
        </authorList>
    </citation>
    <scope>NUCLEOTIDE SEQUENCE</scope>
</reference>
<feature type="non-terminal residue" evidence="2">
    <location>
        <position position="1"/>
    </location>
</feature>
<dbReference type="EMBL" id="CAJNJA010041640">
    <property type="protein sequence ID" value="CAE7776611.1"/>
    <property type="molecule type" value="Genomic_DNA"/>
</dbReference>